<dbReference type="AlphaFoldDB" id="A0A6I8MFB2"/>
<evidence type="ECO:0000313" key="3">
    <source>
        <dbReference type="Proteomes" id="UP000419017"/>
    </source>
</evidence>
<accession>A0A6I8MFB2</accession>
<evidence type="ECO:0000256" key="1">
    <source>
        <dbReference type="SAM" id="Coils"/>
    </source>
</evidence>
<evidence type="ECO:0000313" key="2">
    <source>
        <dbReference type="EMBL" id="VWL89655.1"/>
    </source>
</evidence>
<keyword evidence="1" id="KW-0175">Coiled coil</keyword>
<sequence>MAVGKQIKTFSNFKTQSSKNSGTKNSVSNIANEYERIGEQKNKDINHNLSSENLILKKFDIKEYEKIIENTDYNLNSKNSKYEDIYSTTPTIQATNFVNLGGINLTFLMEKDEWVEYYKDLSDFIKDYMGDSFITLSEVIQFDEFTPHLQLMGIFRSEVSNETLANKNLEEDPKLFEEISRKQFTRYNNKLKGTDDYVDPKNKKEYKEAKIKWVEENKENIIKNYKPRNKTTEKKYAYIRNDNPFAIKKNSYKDYQNKLYEFNKEHKFIKKLCEKATEIRGEEVLFVKNSTEPVYDGKSKNHYEIKETIERENKEIEYKIQNGIDLTENEVYRYIRKQNREKLKQEFLELDRDTWKNKFKEPQNPQYDFNLKLSNDYIKIAKEIAYKPYIELESQKEEINKDINNLKTEKKQKSIELEDIKKETYDFYKYTDTNLIRESKNILDNIEPQKTMLGKLTGNYILTGEQKDKIYNIVQTRLYTNDDLIKANRSYKNKKDKELEEYKTQYRDRKDKEVKDLLENISDQLNDYSKKIFGISFNIDLYSQRNDIVYNVLNNYSMNYELSEKTRLEELSKNLEVKENELNLEKENFENTKETLTLENKNIKENLEELSDTKAELIAKNKLNEYIENFKLNESNNIKENLLSEIKLSEDEKNNQKDKLKREVKLYKFEILEKKSELLSDIKITDKDINKRKKYLRSNVKLDDDEIKGIKNELSSKITLSDIDIEDYKNKLLEEVKEEYINELKTENKELLEISKEIGIVDNTIKEIKDIKELIAIKKDAEELVIDNFIESYYDILEIAKIYEDDEIYNELSNVSMNTVDSAFEIKVDTEKMKYEEELKEYGKENISLISFVTMNVMKVVAEVQTIMKNSKDIINDIFSFKK</sequence>
<proteinExistence type="predicted"/>
<keyword evidence="3" id="KW-1185">Reference proteome</keyword>
<organism evidence="2 3">
    <name type="scientific">Oceanivirga miroungae</name>
    <dbReference type="NCBI Taxonomy" id="1130046"/>
    <lineage>
        <taxon>Bacteria</taxon>
        <taxon>Fusobacteriati</taxon>
        <taxon>Fusobacteriota</taxon>
        <taxon>Fusobacteriia</taxon>
        <taxon>Fusobacteriales</taxon>
        <taxon>Leptotrichiaceae</taxon>
        <taxon>Oceanivirga</taxon>
    </lineage>
</organism>
<feature type="coiled-coil region" evidence="1">
    <location>
        <begin position="389"/>
        <end position="423"/>
    </location>
</feature>
<dbReference type="Proteomes" id="UP000419017">
    <property type="component" value="Unassembled WGS sequence"/>
</dbReference>
<name>A0A6I8MFB2_9FUSO</name>
<dbReference type="EMBL" id="CABWIB010000002">
    <property type="protein sequence ID" value="VWL89655.1"/>
    <property type="molecule type" value="Genomic_DNA"/>
</dbReference>
<feature type="coiled-coil region" evidence="1">
    <location>
        <begin position="730"/>
        <end position="757"/>
    </location>
</feature>
<feature type="coiled-coil region" evidence="1">
    <location>
        <begin position="481"/>
        <end position="512"/>
    </location>
</feature>
<protein>
    <submittedName>
        <fullName evidence="2">Uncharacterized protein</fullName>
    </submittedName>
</protein>
<feature type="coiled-coil region" evidence="1">
    <location>
        <begin position="561"/>
        <end position="670"/>
    </location>
</feature>
<reference evidence="2 3" key="1">
    <citation type="submission" date="2019-10" db="EMBL/GenBank/DDBJ databases">
        <authorList>
            <person name="Blom J."/>
        </authorList>
    </citation>
    <scope>NUCLEOTIDE SEQUENCE [LARGE SCALE GENOMIC DNA]</scope>
    <source>
        <strain evidence="2 3">ES3154-GLU</strain>
    </source>
</reference>
<gene>
    <name evidence="2" type="ORF">OMES3154_01288</name>
</gene>